<dbReference type="OrthoDB" id="103227at2"/>
<dbReference type="InterPro" id="IPR036938">
    <property type="entry name" value="PAP2/HPO_sf"/>
</dbReference>
<dbReference type="AlphaFoldDB" id="A0A4R2IDF4"/>
<dbReference type="PANTHER" id="PTHR34599:SF1">
    <property type="entry name" value="PHOSPHATIDIC ACID PHOSPHATASE TYPE 2_HALOPEROXIDASE DOMAIN-CONTAINING PROTEIN"/>
    <property type="match status" value="1"/>
</dbReference>
<comment type="caution">
    <text evidence="3">The sequence shown here is derived from an EMBL/GenBank/DDBJ whole genome shotgun (WGS) entry which is preliminary data.</text>
</comment>
<keyword evidence="4" id="KW-1185">Reference proteome</keyword>
<feature type="chain" id="PRO_5039423042" evidence="2">
    <location>
        <begin position="24"/>
        <end position="408"/>
    </location>
</feature>
<evidence type="ECO:0000256" key="2">
    <source>
        <dbReference type="SAM" id="SignalP"/>
    </source>
</evidence>
<feature type="signal peptide" evidence="2">
    <location>
        <begin position="1"/>
        <end position="23"/>
    </location>
</feature>
<evidence type="ECO:0000313" key="4">
    <source>
        <dbReference type="Proteomes" id="UP000295573"/>
    </source>
</evidence>
<evidence type="ECO:0000256" key="1">
    <source>
        <dbReference type="SAM" id="MobiDB-lite"/>
    </source>
</evidence>
<dbReference type="Gene3D" id="1.10.606.20">
    <property type="match status" value="1"/>
</dbReference>
<proteinExistence type="predicted"/>
<dbReference type="CDD" id="cd03398">
    <property type="entry name" value="PAP2_haloperoxidase"/>
    <property type="match status" value="1"/>
</dbReference>
<evidence type="ECO:0000313" key="3">
    <source>
        <dbReference type="EMBL" id="TCO42196.1"/>
    </source>
</evidence>
<gene>
    <name evidence="3" type="ORF">EV646_11419</name>
</gene>
<dbReference type="PANTHER" id="PTHR34599">
    <property type="entry name" value="PEROXIDASE-RELATED"/>
    <property type="match status" value="1"/>
</dbReference>
<feature type="region of interest" description="Disordered" evidence="1">
    <location>
        <begin position="154"/>
        <end position="179"/>
    </location>
</feature>
<organism evidence="3 4">
    <name type="scientific">Kribbella antiqua</name>
    <dbReference type="NCBI Taxonomy" id="2512217"/>
    <lineage>
        <taxon>Bacteria</taxon>
        <taxon>Bacillati</taxon>
        <taxon>Actinomycetota</taxon>
        <taxon>Actinomycetes</taxon>
        <taxon>Propionibacteriales</taxon>
        <taxon>Kribbellaceae</taxon>
        <taxon>Kribbella</taxon>
    </lineage>
</organism>
<protein>
    <submittedName>
        <fullName evidence="3">PAP2 superfamily protein</fullName>
    </submittedName>
</protein>
<dbReference type="SUPFAM" id="SSF48317">
    <property type="entry name" value="Acid phosphatase/Vanadium-dependent haloperoxidase"/>
    <property type="match status" value="1"/>
</dbReference>
<name>A0A4R2IDF4_9ACTN</name>
<dbReference type="RefSeq" id="WP_132155600.1">
    <property type="nucleotide sequence ID" value="NZ_SLWR01000014.1"/>
</dbReference>
<dbReference type="InterPro" id="IPR052559">
    <property type="entry name" value="V-haloperoxidase"/>
</dbReference>
<dbReference type="Proteomes" id="UP000295573">
    <property type="component" value="Unassembled WGS sequence"/>
</dbReference>
<keyword evidence="2" id="KW-0732">Signal</keyword>
<accession>A0A4R2IDF4</accession>
<sequence length="408" mass="43319">MTTLTKPLALAAAPALLLSTVLAGPAAGTTTQQTADVALEWYDITADTITAAGAPTQVTNNRTWAIGWLAASRALLRAPGSTPYKEAALAGAVHETLVTLVPARKTSLDQSLATTLARIPDGAAETAGIAAGRQQAKEVLASRADDGLDPASINAPFTPPSTNPGVWQPTPPTYSPATQYGNRVAKPFLLRSADQFRPGPPPALGSPKYNRDLAEVRADGALNSTTRTQAQTDTATFWLGSSYVLYTEPLRVALAEAAQRPLVERAKLVALFHVASVDTQIATSDTKYAYQRWRPVTALRATTDPDWTPLHTTPAHPDYPSGHNTYSGAAEQVLTTLVGARTAKPYTIASPSAPGVTRTYHDWRQLTLENVDARVWSGIHTRTADTVGVTLGKQVAANALQNAYKLLQ</sequence>
<reference evidence="3 4" key="1">
    <citation type="journal article" date="2015" name="Stand. Genomic Sci.">
        <title>Genomic Encyclopedia of Bacterial and Archaeal Type Strains, Phase III: the genomes of soil and plant-associated and newly described type strains.</title>
        <authorList>
            <person name="Whitman W.B."/>
            <person name="Woyke T."/>
            <person name="Klenk H.P."/>
            <person name="Zhou Y."/>
            <person name="Lilburn T.G."/>
            <person name="Beck B.J."/>
            <person name="De Vos P."/>
            <person name="Vandamme P."/>
            <person name="Eisen J.A."/>
            <person name="Garrity G."/>
            <person name="Hugenholtz P."/>
            <person name="Kyrpides N.C."/>
        </authorList>
    </citation>
    <scope>NUCLEOTIDE SEQUENCE [LARGE SCALE GENOMIC DNA]</scope>
    <source>
        <strain evidence="3 4">VKM Ac-2541</strain>
    </source>
</reference>
<dbReference type="EMBL" id="SLWR01000014">
    <property type="protein sequence ID" value="TCO42196.1"/>
    <property type="molecule type" value="Genomic_DNA"/>
</dbReference>